<name>K0SZ55_THAOC</name>
<organism evidence="3 4">
    <name type="scientific">Thalassiosira oceanica</name>
    <name type="common">Marine diatom</name>
    <dbReference type="NCBI Taxonomy" id="159749"/>
    <lineage>
        <taxon>Eukaryota</taxon>
        <taxon>Sar</taxon>
        <taxon>Stramenopiles</taxon>
        <taxon>Ochrophyta</taxon>
        <taxon>Bacillariophyta</taxon>
        <taxon>Coscinodiscophyceae</taxon>
        <taxon>Thalassiosirophycidae</taxon>
        <taxon>Thalassiosirales</taxon>
        <taxon>Thalassiosiraceae</taxon>
        <taxon>Thalassiosira</taxon>
    </lineage>
</organism>
<gene>
    <name evidence="3" type="ORF">THAOC_12782</name>
</gene>
<dbReference type="OrthoDB" id="48259at2759"/>
<feature type="compositionally biased region" description="Basic and acidic residues" evidence="2">
    <location>
        <begin position="75"/>
        <end position="90"/>
    </location>
</feature>
<comment type="caution">
    <text evidence="3">The sequence shown here is derived from an EMBL/GenBank/DDBJ whole genome shotgun (WGS) entry which is preliminary data.</text>
</comment>
<evidence type="ECO:0000313" key="4">
    <source>
        <dbReference type="Proteomes" id="UP000266841"/>
    </source>
</evidence>
<feature type="region of interest" description="Disordered" evidence="2">
    <location>
        <begin position="1"/>
        <end position="131"/>
    </location>
</feature>
<dbReference type="EMBL" id="AGNL01015089">
    <property type="protein sequence ID" value="EJK66306.1"/>
    <property type="molecule type" value="Genomic_DNA"/>
</dbReference>
<evidence type="ECO:0000256" key="2">
    <source>
        <dbReference type="SAM" id="MobiDB-lite"/>
    </source>
</evidence>
<dbReference type="Proteomes" id="UP000266841">
    <property type="component" value="Unassembled WGS sequence"/>
</dbReference>
<protein>
    <submittedName>
        <fullName evidence="3">Uncharacterized protein</fullName>
    </submittedName>
</protein>
<sequence>MSTARDQQIFRVSPQQQHRKVGHDAFSRQGTVSPKWQKQRKQTRFIATSSSPTTPKTPKGKVGALVSMFSSANKLQKENRDRSSSPRKESSSALKLSPRVPPISPAKSSATAWSGDSSFNPTGWPGTLGKRGVPVTMSESCSEDEKSFGKISFKVNSHSVSNQDEFYLATCSDDADDDGSTSQGITPQTANLSKWYNSADDDTLTSGLSNEKSIPLHAEFKKRPGNDVNKYNAQYHDRVAISGDMKLESLTGKSLVRNPVRFAPANADGESRNQVGPIDLDEVYEQRQRMESSVRNSTTPVTHNRASIFRTTTGGSSQSNRPVMGATYSEEVDFDSIQPPTEEALKFNDLLTAPSRLPVGEDKGKMLKGFRGFVDKTSDMPNLMDDSISMSESDVSMGRQSSNLGLAIPFTKSRSGHSSQLQTFHENPFQEELAMDDGQSSIFGDIDQPAVNVPTNEGGQFDEVIDFDEQPDLSIYHIDPGMVRKMVYAYRQLCTSQMETPLLDRFEQLVDAKKAFALFEMRSRIMEADIDRGLDRRGGANIVDDIVTTEYYQAAGRVRDAVIVSKAWRDGATPKDVLTAHVLTRRSTMAYFVKRPIQRMRRRHPHDVEYPRHWLEEAKWVDDHDFMLMRCQSVNSGSMKGFEMFTIGDCQTMLLKMTSDNCTRLRGELRLAMMQQVEAEEMMEEVVDFDDEQNVVAEAEILYSEATAAVKRLSMKLVMADKAFSLVRSRMEKLCETIETLLSSIDDDDDADTSCSESVLEEASTDVQSQDTADRDSLIRRAQRAEVSAEIAVRELLLAKQETEQIKSQKQLEIDQLKNQLAQLETTSQILASENRRFMSIGKKKPSYLDNFEAKSLLESTFEKDVESASRSRVKERFKRNNRRPS</sequence>
<feature type="region of interest" description="Disordered" evidence="2">
    <location>
        <begin position="746"/>
        <end position="775"/>
    </location>
</feature>
<dbReference type="AlphaFoldDB" id="K0SZ55"/>
<keyword evidence="4" id="KW-1185">Reference proteome</keyword>
<reference evidence="3 4" key="1">
    <citation type="journal article" date="2012" name="Genome Biol.">
        <title>Genome and low-iron response of an oceanic diatom adapted to chronic iron limitation.</title>
        <authorList>
            <person name="Lommer M."/>
            <person name="Specht M."/>
            <person name="Roy A.S."/>
            <person name="Kraemer L."/>
            <person name="Andreson R."/>
            <person name="Gutowska M.A."/>
            <person name="Wolf J."/>
            <person name="Bergner S.V."/>
            <person name="Schilhabel M.B."/>
            <person name="Klostermeier U.C."/>
            <person name="Beiko R.G."/>
            <person name="Rosenstiel P."/>
            <person name="Hippler M."/>
            <person name="Laroche J."/>
        </authorList>
    </citation>
    <scope>NUCLEOTIDE SEQUENCE [LARGE SCALE GENOMIC DNA]</scope>
    <source>
        <strain evidence="3 4">CCMP1005</strain>
    </source>
</reference>
<feature type="compositionally biased region" description="Low complexity" evidence="2">
    <location>
        <begin position="48"/>
        <end position="61"/>
    </location>
</feature>
<evidence type="ECO:0000256" key="1">
    <source>
        <dbReference type="SAM" id="Coils"/>
    </source>
</evidence>
<accession>K0SZ55</accession>
<evidence type="ECO:0000313" key="3">
    <source>
        <dbReference type="EMBL" id="EJK66306.1"/>
    </source>
</evidence>
<dbReference type="eggNOG" id="ENOG502SKVU">
    <property type="taxonomic scope" value="Eukaryota"/>
</dbReference>
<proteinExistence type="predicted"/>
<feature type="coiled-coil region" evidence="1">
    <location>
        <begin position="800"/>
        <end position="834"/>
    </location>
</feature>
<feature type="compositionally biased region" description="Polar residues" evidence="2">
    <location>
        <begin position="106"/>
        <end position="121"/>
    </location>
</feature>
<keyword evidence="1" id="KW-0175">Coiled coil</keyword>